<gene>
    <name evidence="1" type="ORF">BS640_13235</name>
</gene>
<protein>
    <recommendedName>
        <fullName evidence="3">SET domain-containing protein</fullName>
    </recommendedName>
</protein>
<reference evidence="1 2" key="1">
    <citation type="journal article" date="2017" name="Int. J. Syst. Evol. Microbiol.">
        <title>Rouxiella badensis sp. nov. and Rouxiella silvae sp. nov. isolated from peat bog soil in Germany and emendation of the genus description.</title>
        <authorList>
            <person name="Le Fleche-Mateos A."/>
            <person name="Kugler J.H."/>
            <person name="Hansen S.H."/>
            <person name="Syldatk C."/>
            <person name="Hausmann R."/>
            <person name="Lomprez F."/>
            <person name="Vandenbogaert M."/>
            <person name="Manuguerra J.C."/>
            <person name="Grimont P.A."/>
        </authorList>
    </citation>
    <scope>NUCLEOTIDE SEQUENCE [LARGE SCALE GENOMIC DNA]</scope>
    <source>
        <strain evidence="1 2">DSM 100043</strain>
    </source>
</reference>
<sequence length="635" mass="70865">MLDYVPPSKEPDFTPQQQEQIDKIIKATLCLRSPALAAYAWVDNQRLMSEMNIGQGAFANACKVNARHLFIKIQKERERTRPLTETQEKLLNSIAVTTDCQDSSAKSACAWLDNQQFLKKEGISQASFADFCRINLKTLGWSIARERQARKNPSPTQESFAEGIILKEKCRGKPSETALAWEKNKQSLLDAGLTVWQFERLSGVLIGTLSSRITPMYRQRNKDPDTPESRLLREKRLQEQQEVMDAIILRLDCKNKLINSKLAWVNNEQRFTALGISKAQFSRRCKINSQSLTSSVSRLIRNNGNHPPPASQSIPPAPPLVIKTESAANLGIMEITLDALGNELRATVRAEARLVDRPSIDNSLPILRHPDNPQHSLTLETLGLDAHAEVTQIKVTHWGSMWQVFTGLPVRKRETLKAELLKELHRQLMDEKGQSARMNRLMSNAGSHHLAATGDEIINLGMGVFNPGPAPVPANTVLGFYAGLLLDSAASQKTVRQIGTVNGHSHSWQTRTEKLNIDAFQSGNILRNINTGKLPAQPQLDENNVAAVQVNSRLIAYITTRDIAVGGEYFVDYGDHYNPLFGIEKARQEELAAGRQPKTEPEVLTATTIYGVNAFEPPVKRHRLESVHNVLDEAQ</sequence>
<proteinExistence type="predicted"/>
<dbReference type="SUPFAM" id="SSF82199">
    <property type="entry name" value="SET domain"/>
    <property type="match status" value="1"/>
</dbReference>
<accession>A0A1X0WE46</accession>
<comment type="caution">
    <text evidence="1">The sequence shown here is derived from an EMBL/GenBank/DDBJ whole genome shotgun (WGS) entry which is preliminary data.</text>
</comment>
<dbReference type="EMBL" id="MRWE01000020">
    <property type="protein sequence ID" value="ORJ25070.1"/>
    <property type="molecule type" value="Genomic_DNA"/>
</dbReference>
<name>A0A1X0WE46_9GAMM</name>
<organism evidence="1 2">
    <name type="scientific">Rouxiella badensis</name>
    <dbReference type="NCBI Taxonomy" id="1646377"/>
    <lineage>
        <taxon>Bacteria</taxon>
        <taxon>Pseudomonadati</taxon>
        <taxon>Pseudomonadota</taxon>
        <taxon>Gammaproteobacteria</taxon>
        <taxon>Enterobacterales</taxon>
        <taxon>Yersiniaceae</taxon>
        <taxon>Rouxiella</taxon>
    </lineage>
</organism>
<evidence type="ECO:0008006" key="3">
    <source>
        <dbReference type="Google" id="ProtNLM"/>
    </source>
</evidence>
<dbReference type="Proteomes" id="UP000192536">
    <property type="component" value="Unassembled WGS sequence"/>
</dbReference>
<dbReference type="AlphaFoldDB" id="A0A1X0WE46"/>
<dbReference type="Gene3D" id="2.170.270.10">
    <property type="entry name" value="SET domain"/>
    <property type="match status" value="1"/>
</dbReference>
<evidence type="ECO:0000313" key="2">
    <source>
        <dbReference type="Proteomes" id="UP000192536"/>
    </source>
</evidence>
<keyword evidence="2" id="KW-1185">Reference proteome</keyword>
<evidence type="ECO:0000313" key="1">
    <source>
        <dbReference type="EMBL" id="ORJ25070.1"/>
    </source>
</evidence>
<dbReference type="InterPro" id="IPR046341">
    <property type="entry name" value="SET_dom_sf"/>
</dbReference>